<dbReference type="InterPro" id="IPR028098">
    <property type="entry name" value="Glyco_trans_4-like_N"/>
</dbReference>
<gene>
    <name evidence="5" type="ORF">Pla52n_45470</name>
</gene>
<dbReference type="EC" id="2.4.1.11" evidence="5"/>
<dbReference type="CDD" id="cd03811">
    <property type="entry name" value="GT4_GT28_WabH-like"/>
    <property type="match status" value="1"/>
</dbReference>
<dbReference type="Pfam" id="PF00534">
    <property type="entry name" value="Glycos_transf_1"/>
    <property type="match status" value="1"/>
</dbReference>
<keyword evidence="6" id="KW-1185">Reference proteome</keyword>
<evidence type="ECO:0000259" key="3">
    <source>
        <dbReference type="Pfam" id="PF00534"/>
    </source>
</evidence>
<sequence>MISSLRGGGSERQVLMLLRTLDRERFEPLLYLTERAGEFLSDVPADVPILSHQDCPHASGIYVPGRALRRQCDFLGALLGQHGIDMIYDRTFHMTMIAGPAAATRAIPRVSTIVSPPHLALPLVERRFVWLKRRRLAKAYRNADRVIAVSDQAAQSASEYYRLARSSITVVPNPVDLRSLQRNARPLRRDDYVRLVCVGRMTREKGHADLIAAVGESRKKGGARFTLDLIGDGPLRTELQMQVDSLDLGDTVRFLGHLPDASREIAESDALVLPSHFEGMPNVVLEAMAIGTPVIATRAGGTVELQRDEPTVFWAEPRDVHSLCQALQRFLAEPETATRHVAAAQRMVAEHHDLQKTTRELESVFEQVIG</sequence>
<feature type="domain" description="Glycosyl transferase family 1" evidence="3">
    <location>
        <begin position="188"/>
        <end position="346"/>
    </location>
</feature>
<keyword evidence="2 5" id="KW-0808">Transferase</keyword>
<dbReference type="SUPFAM" id="SSF53756">
    <property type="entry name" value="UDP-Glycosyltransferase/glycogen phosphorylase"/>
    <property type="match status" value="1"/>
</dbReference>
<evidence type="ECO:0000256" key="2">
    <source>
        <dbReference type="ARBA" id="ARBA00022679"/>
    </source>
</evidence>
<accession>A0A5C6AMD0</accession>
<evidence type="ECO:0000256" key="1">
    <source>
        <dbReference type="ARBA" id="ARBA00022676"/>
    </source>
</evidence>
<dbReference type="PANTHER" id="PTHR12526:SF510">
    <property type="entry name" value="D-INOSITOL 3-PHOSPHATE GLYCOSYLTRANSFERASE"/>
    <property type="match status" value="1"/>
</dbReference>
<reference evidence="5 6" key="1">
    <citation type="submission" date="2019-02" db="EMBL/GenBank/DDBJ databases">
        <title>Deep-cultivation of Planctomycetes and their phenomic and genomic characterization uncovers novel biology.</title>
        <authorList>
            <person name="Wiegand S."/>
            <person name="Jogler M."/>
            <person name="Boedeker C."/>
            <person name="Pinto D."/>
            <person name="Vollmers J."/>
            <person name="Rivas-Marin E."/>
            <person name="Kohn T."/>
            <person name="Peeters S.H."/>
            <person name="Heuer A."/>
            <person name="Rast P."/>
            <person name="Oberbeckmann S."/>
            <person name="Bunk B."/>
            <person name="Jeske O."/>
            <person name="Meyerdierks A."/>
            <person name="Storesund J.E."/>
            <person name="Kallscheuer N."/>
            <person name="Luecker S."/>
            <person name="Lage O.M."/>
            <person name="Pohl T."/>
            <person name="Merkel B.J."/>
            <person name="Hornburger P."/>
            <person name="Mueller R.-W."/>
            <person name="Bruemmer F."/>
            <person name="Labrenz M."/>
            <person name="Spormann A.M."/>
            <person name="Op Den Camp H."/>
            <person name="Overmann J."/>
            <person name="Amann R."/>
            <person name="Jetten M.S.M."/>
            <person name="Mascher T."/>
            <person name="Medema M.H."/>
            <person name="Devos D.P."/>
            <person name="Kaster A.-K."/>
            <person name="Ovreas L."/>
            <person name="Rohde M."/>
            <person name="Galperin M.Y."/>
            <person name="Jogler C."/>
        </authorList>
    </citation>
    <scope>NUCLEOTIDE SEQUENCE [LARGE SCALE GENOMIC DNA]</scope>
    <source>
        <strain evidence="5 6">Pla52n</strain>
    </source>
</reference>
<keyword evidence="1 5" id="KW-0328">Glycosyltransferase</keyword>
<dbReference type="Proteomes" id="UP000320176">
    <property type="component" value="Unassembled WGS sequence"/>
</dbReference>
<evidence type="ECO:0000313" key="6">
    <source>
        <dbReference type="Proteomes" id="UP000320176"/>
    </source>
</evidence>
<protein>
    <submittedName>
        <fullName evidence="5">Glycogen synthase</fullName>
        <ecNumber evidence="5">2.4.1.11</ecNumber>
    </submittedName>
</protein>
<dbReference type="OrthoDB" id="9775208at2"/>
<name>A0A5C6AMD0_9BACT</name>
<dbReference type="EMBL" id="SJPN01000005">
    <property type="protein sequence ID" value="TWU01175.1"/>
    <property type="molecule type" value="Genomic_DNA"/>
</dbReference>
<feature type="domain" description="Glycosyltransferase subfamily 4-like N-terminal" evidence="4">
    <location>
        <begin position="8"/>
        <end position="177"/>
    </location>
</feature>
<dbReference type="AlphaFoldDB" id="A0A5C6AMD0"/>
<evidence type="ECO:0000259" key="4">
    <source>
        <dbReference type="Pfam" id="PF13439"/>
    </source>
</evidence>
<proteinExistence type="predicted"/>
<evidence type="ECO:0000313" key="5">
    <source>
        <dbReference type="EMBL" id="TWU01175.1"/>
    </source>
</evidence>
<dbReference type="Pfam" id="PF13439">
    <property type="entry name" value="Glyco_transf_4"/>
    <property type="match status" value="1"/>
</dbReference>
<organism evidence="5 6">
    <name type="scientific">Stieleria varia</name>
    <dbReference type="NCBI Taxonomy" id="2528005"/>
    <lineage>
        <taxon>Bacteria</taxon>
        <taxon>Pseudomonadati</taxon>
        <taxon>Planctomycetota</taxon>
        <taxon>Planctomycetia</taxon>
        <taxon>Pirellulales</taxon>
        <taxon>Pirellulaceae</taxon>
        <taxon>Stieleria</taxon>
    </lineage>
</organism>
<dbReference type="PANTHER" id="PTHR12526">
    <property type="entry name" value="GLYCOSYLTRANSFERASE"/>
    <property type="match status" value="1"/>
</dbReference>
<dbReference type="GO" id="GO:0004373">
    <property type="term" value="F:alpha-1,4-glucan glucosyltransferase (UDP-glucose donor) activity"/>
    <property type="evidence" value="ECO:0007669"/>
    <property type="project" value="UniProtKB-EC"/>
</dbReference>
<comment type="caution">
    <text evidence="5">The sequence shown here is derived from an EMBL/GenBank/DDBJ whole genome shotgun (WGS) entry which is preliminary data.</text>
</comment>
<dbReference type="InterPro" id="IPR001296">
    <property type="entry name" value="Glyco_trans_1"/>
</dbReference>
<dbReference type="Gene3D" id="3.40.50.2000">
    <property type="entry name" value="Glycogen Phosphorylase B"/>
    <property type="match status" value="2"/>
</dbReference>